<evidence type="ECO:0000313" key="3">
    <source>
        <dbReference type="EMBL" id="MVZ62622.1"/>
    </source>
</evidence>
<name>A0A6N8L4D2_9SPHI</name>
<comment type="similarity">
    <text evidence="1">Belongs to the metallo-dependent hydrolases superfamily.</text>
</comment>
<organism evidence="3 4">
    <name type="scientific">Sphingobacterium humi</name>
    <dbReference type="NCBI Taxonomy" id="1796905"/>
    <lineage>
        <taxon>Bacteria</taxon>
        <taxon>Pseudomonadati</taxon>
        <taxon>Bacteroidota</taxon>
        <taxon>Sphingobacteriia</taxon>
        <taxon>Sphingobacteriales</taxon>
        <taxon>Sphingobacteriaceae</taxon>
        <taxon>Sphingobacterium</taxon>
    </lineage>
</organism>
<accession>A0A6N8L4D2</accession>
<dbReference type="OrthoDB" id="5450317at2"/>
<dbReference type="PANTHER" id="PTHR43569:SF2">
    <property type="entry name" value="AMIDOHYDROLASE-RELATED DOMAIN-CONTAINING PROTEIN"/>
    <property type="match status" value="1"/>
</dbReference>
<evidence type="ECO:0000313" key="4">
    <source>
        <dbReference type="Proteomes" id="UP000435036"/>
    </source>
</evidence>
<dbReference type="GO" id="GO:0016787">
    <property type="term" value="F:hydrolase activity"/>
    <property type="evidence" value="ECO:0007669"/>
    <property type="project" value="UniProtKB-KW"/>
</dbReference>
<proteinExistence type="inferred from homology"/>
<keyword evidence="3" id="KW-0378">Hydrolase</keyword>
<dbReference type="EMBL" id="WSQA01000007">
    <property type="protein sequence ID" value="MVZ62622.1"/>
    <property type="molecule type" value="Genomic_DNA"/>
</dbReference>
<gene>
    <name evidence="3" type="ORF">GQF63_11350</name>
</gene>
<sequence length="276" mass="31751">MRIDAHQHFWLYEPVKDAWISEEMALIQRNFLPNDIGQTLKDNQIDGVVAVQADQSLRENEFLLELASAYKLIKGIVGWVDLRSESVEEQLEKYQQAPLIKGFRHVIEGEEDPDFLHRDAFLRGIAALTKYGYTYDLLIRPRHYASTLHCVAANPEQVFMLDHIAKPPIKSQAFDEWASFITELAAFPNVHCKLSGLATEADWKHWKLDHFTQYIDHVVACFGKERLVFGSDWPVCLLAGSYEDSMRIVQDKLQDFTADELAGFWGNNAVKFYKLS</sequence>
<dbReference type="InterPro" id="IPR006680">
    <property type="entry name" value="Amidohydro-rel"/>
</dbReference>
<dbReference type="Gene3D" id="3.20.20.140">
    <property type="entry name" value="Metal-dependent hydrolases"/>
    <property type="match status" value="1"/>
</dbReference>
<dbReference type="RefSeq" id="WP_160369347.1">
    <property type="nucleotide sequence ID" value="NZ_WSQA01000007.1"/>
</dbReference>
<feature type="domain" description="Amidohydrolase-related" evidence="2">
    <location>
        <begin position="3"/>
        <end position="275"/>
    </location>
</feature>
<protein>
    <submittedName>
        <fullName evidence="3">Amidohydrolase family protein</fullName>
    </submittedName>
</protein>
<keyword evidence="4" id="KW-1185">Reference proteome</keyword>
<reference evidence="3 4" key="1">
    <citation type="submission" date="2019-12" db="EMBL/GenBank/DDBJ databases">
        <authorList>
            <person name="Dong K."/>
        </authorList>
    </citation>
    <scope>NUCLEOTIDE SEQUENCE [LARGE SCALE GENOMIC DNA]</scope>
    <source>
        <strain evidence="3 4">JCM 31225</strain>
    </source>
</reference>
<dbReference type="PANTHER" id="PTHR43569">
    <property type="entry name" value="AMIDOHYDROLASE"/>
    <property type="match status" value="1"/>
</dbReference>
<evidence type="ECO:0000259" key="2">
    <source>
        <dbReference type="Pfam" id="PF04909"/>
    </source>
</evidence>
<dbReference type="Proteomes" id="UP000435036">
    <property type="component" value="Unassembled WGS sequence"/>
</dbReference>
<dbReference type="Pfam" id="PF04909">
    <property type="entry name" value="Amidohydro_2"/>
    <property type="match status" value="1"/>
</dbReference>
<dbReference type="InterPro" id="IPR052350">
    <property type="entry name" value="Metallo-dep_Lactonases"/>
</dbReference>
<dbReference type="InterPro" id="IPR032466">
    <property type="entry name" value="Metal_Hydrolase"/>
</dbReference>
<comment type="caution">
    <text evidence="3">The sequence shown here is derived from an EMBL/GenBank/DDBJ whole genome shotgun (WGS) entry which is preliminary data.</text>
</comment>
<evidence type="ECO:0000256" key="1">
    <source>
        <dbReference type="ARBA" id="ARBA00038310"/>
    </source>
</evidence>
<dbReference type="AlphaFoldDB" id="A0A6N8L4D2"/>
<dbReference type="SUPFAM" id="SSF51556">
    <property type="entry name" value="Metallo-dependent hydrolases"/>
    <property type="match status" value="1"/>
</dbReference>